<keyword evidence="5 18" id="KW-0808">Transferase</keyword>
<sequence length="920" mass="104000">MEQLQQHQEVLHAILREMNDGIFIVDPVDLRILEANPMAQRMSGWRKRELRQHALTELIEPESPARTHRLLHAARTTTIFHSREGYLLRRAHDEPLLVNVSISRIHTDPSPLCLVIIRDVSERRHLELTLRDKERFINHVANATPYMMYVFDTIERRNIYANQQCCTFFGYSQEELQSFGSSFFERVVHPYDYPYVEQLLGRHRHALDDEVIEGEYRVRHASGSWRWIRARDVVFVRDDDGAPRQTLGTAVDITDQKEGEVSLLRTQFAVDHAADAIFWTEQSGRLAYANNAACSSLGYSRQELLSLHIGDIDPSFAGDGWPQHWEAIKRDPVHVFESSYRTRSGQRIPVEVQSNFLDFRGQPLVCSFVRDISDRRWAEQQLRTSQEQLTLALDASNVGLWDWNLETDRFYFSDQWYRILQYEPGELPMEYGTWEKLVHPEDLPAATETLRENLEGRAPDYSVEIRMKSKSGAWQWMLTRARVIETDEEGHARRIAGVHLSIDSLKRHEEALRHAKEQAEAANRAKSEFLANMSHEIRTPMTAILGFADIVLQEARIEGVSPTWLDALDTIKRNGEHLVQIINDILDLSKIEAGRLSVDRSAIPLRRFIDEVVSMMRIRADTKGLRLTTEYQGAVPAVVESDATRLRQILINLLSNAVKFTDAGSVVLRVSLTDKEMIRFDVADTGIGLTPQQQVSIFSPFSQADASTSRRFGGTGLGLTICQRLTTLLQGTITVESKPGSGSTFSVEIPAGRLDGVPLLEDSLAGGHVAGGHLADEQKKPISYRILLAEDGPDNRRLISFHLRKAGAKVILAHDGQAAVEASLAARAAGEPFDVILMDMQMPILDGYQATRVLRANGIREPIIALTAHAMAGDREKCENAGCDDYLSKPIDHRELSRVIKQHYRRYHGGPNCSGSPPVT</sequence>
<feature type="domain" description="PAS" evidence="16">
    <location>
        <begin position="133"/>
        <end position="210"/>
    </location>
</feature>
<evidence type="ECO:0000313" key="19">
    <source>
        <dbReference type="Proteomes" id="UP000317093"/>
    </source>
</evidence>
<dbReference type="Pfam" id="PF00512">
    <property type="entry name" value="HisKA"/>
    <property type="match status" value="1"/>
</dbReference>
<reference evidence="18 19" key="1">
    <citation type="submission" date="2019-02" db="EMBL/GenBank/DDBJ databases">
        <title>Deep-cultivation of Planctomycetes and their phenomic and genomic characterization uncovers novel biology.</title>
        <authorList>
            <person name="Wiegand S."/>
            <person name="Jogler M."/>
            <person name="Boedeker C."/>
            <person name="Pinto D."/>
            <person name="Vollmers J."/>
            <person name="Rivas-Marin E."/>
            <person name="Kohn T."/>
            <person name="Peeters S.H."/>
            <person name="Heuer A."/>
            <person name="Rast P."/>
            <person name="Oberbeckmann S."/>
            <person name="Bunk B."/>
            <person name="Jeske O."/>
            <person name="Meyerdierks A."/>
            <person name="Storesund J.E."/>
            <person name="Kallscheuer N."/>
            <person name="Luecker S."/>
            <person name="Lage O.M."/>
            <person name="Pohl T."/>
            <person name="Merkel B.J."/>
            <person name="Hornburger P."/>
            <person name="Mueller R.-W."/>
            <person name="Bruemmer F."/>
            <person name="Labrenz M."/>
            <person name="Spormann A.M."/>
            <person name="Op den Camp H."/>
            <person name="Overmann J."/>
            <person name="Amann R."/>
            <person name="Jetten M.S.M."/>
            <person name="Mascher T."/>
            <person name="Medema M.H."/>
            <person name="Devos D.P."/>
            <person name="Kaster A.-K."/>
            <person name="Ovreas L."/>
            <person name="Rohde M."/>
            <person name="Galperin M.Y."/>
            <person name="Jogler C."/>
        </authorList>
    </citation>
    <scope>NUCLEOTIDE SEQUENCE [LARGE SCALE GENOMIC DNA]</scope>
    <source>
        <strain evidence="18 19">Pan216</strain>
    </source>
</reference>
<dbReference type="FunFam" id="1.10.287.130:FF:000038">
    <property type="entry name" value="Sensory transduction histidine kinase"/>
    <property type="match status" value="1"/>
</dbReference>
<dbReference type="InterPro" id="IPR000014">
    <property type="entry name" value="PAS"/>
</dbReference>
<protein>
    <recommendedName>
        <fullName evidence="3">histidine kinase</fullName>
        <ecNumber evidence="3">2.7.13.3</ecNumber>
    </recommendedName>
</protein>
<dbReference type="Pfam" id="PF08447">
    <property type="entry name" value="PAS_3"/>
    <property type="match status" value="2"/>
</dbReference>
<dbReference type="InterPro" id="IPR013655">
    <property type="entry name" value="PAS_fold_3"/>
</dbReference>
<dbReference type="SUPFAM" id="SSF52172">
    <property type="entry name" value="CheY-like"/>
    <property type="match status" value="1"/>
</dbReference>
<feature type="modified residue" description="4-aspartylphosphate" evidence="12">
    <location>
        <position position="839"/>
    </location>
</feature>
<dbReference type="OrthoDB" id="9762493at2"/>
<dbReference type="SMART" id="SM00387">
    <property type="entry name" value="HATPase_c"/>
    <property type="match status" value="1"/>
</dbReference>
<evidence type="ECO:0000259" key="17">
    <source>
        <dbReference type="PROSITE" id="PS50113"/>
    </source>
</evidence>
<dbReference type="CDD" id="cd00082">
    <property type="entry name" value="HisKA"/>
    <property type="match status" value="1"/>
</dbReference>
<keyword evidence="8" id="KW-0067">ATP-binding</keyword>
<evidence type="ECO:0000259" key="16">
    <source>
        <dbReference type="PROSITE" id="PS50112"/>
    </source>
</evidence>
<dbReference type="Proteomes" id="UP000317093">
    <property type="component" value="Chromosome"/>
</dbReference>
<dbReference type="SUPFAM" id="SSF55785">
    <property type="entry name" value="PYP-like sensor domain (PAS domain)"/>
    <property type="match status" value="4"/>
</dbReference>
<evidence type="ECO:0000256" key="8">
    <source>
        <dbReference type="ARBA" id="ARBA00022840"/>
    </source>
</evidence>
<dbReference type="EMBL" id="CP036279">
    <property type="protein sequence ID" value="QDU64431.1"/>
    <property type="molecule type" value="Genomic_DNA"/>
</dbReference>
<dbReference type="SUPFAM" id="SSF47384">
    <property type="entry name" value="Homodimeric domain of signal transducing histidine kinase"/>
    <property type="match status" value="1"/>
</dbReference>
<feature type="domain" description="PAS" evidence="16">
    <location>
        <begin position="7"/>
        <end position="78"/>
    </location>
</feature>
<evidence type="ECO:0000256" key="1">
    <source>
        <dbReference type="ARBA" id="ARBA00000085"/>
    </source>
</evidence>
<evidence type="ECO:0000256" key="5">
    <source>
        <dbReference type="ARBA" id="ARBA00022679"/>
    </source>
</evidence>
<dbReference type="InterPro" id="IPR001789">
    <property type="entry name" value="Sig_transdc_resp-reg_receiver"/>
</dbReference>
<dbReference type="InterPro" id="IPR035965">
    <property type="entry name" value="PAS-like_dom_sf"/>
</dbReference>
<dbReference type="PRINTS" id="PR00344">
    <property type="entry name" value="BCTRLSENSOR"/>
</dbReference>
<evidence type="ECO:0000259" key="15">
    <source>
        <dbReference type="PROSITE" id="PS50110"/>
    </source>
</evidence>
<keyword evidence="9" id="KW-0902">Two-component regulatory system</keyword>
<evidence type="ECO:0000256" key="11">
    <source>
        <dbReference type="ARBA" id="ARBA00023306"/>
    </source>
</evidence>
<dbReference type="InterPro" id="IPR011006">
    <property type="entry name" value="CheY-like_superfamily"/>
</dbReference>
<dbReference type="PROSITE" id="PS50112">
    <property type="entry name" value="PAS"/>
    <property type="match status" value="4"/>
</dbReference>
<feature type="coiled-coil region" evidence="13">
    <location>
        <begin position="502"/>
        <end position="532"/>
    </location>
</feature>
<dbReference type="Gene3D" id="3.40.50.2300">
    <property type="match status" value="1"/>
</dbReference>
<dbReference type="PROSITE" id="PS50109">
    <property type="entry name" value="HIS_KIN"/>
    <property type="match status" value="1"/>
</dbReference>
<comment type="subcellular location">
    <subcellularLocation>
        <location evidence="2">Membrane</location>
    </subcellularLocation>
</comment>
<evidence type="ECO:0000256" key="13">
    <source>
        <dbReference type="SAM" id="Coils"/>
    </source>
</evidence>
<dbReference type="PROSITE" id="PS50113">
    <property type="entry name" value="PAC"/>
    <property type="match status" value="2"/>
</dbReference>
<dbReference type="Pfam" id="PF13426">
    <property type="entry name" value="PAS_9"/>
    <property type="match status" value="2"/>
</dbReference>
<dbReference type="SMART" id="SM00091">
    <property type="entry name" value="PAS"/>
    <property type="match status" value="4"/>
</dbReference>
<dbReference type="InterPro" id="IPR004358">
    <property type="entry name" value="Sig_transdc_His_kin-like_C"/>
</dbReference>
<evidence type="ECO:0000259" key="14">
    <source>
        <dbReference type="PROSITE" id="PS50109"/>
    </source>
</evidence>
<dbReference type="PROSITE" id="PS50110">
    <property type="entry name" value="RESPONSE_REGULATORY"/>
    <property type="match status" value="1"/>
</dbReference>
<dbReference type="InterPro" id="IPR000700">
    <property type="entry name" value="PAS-assoc_C"/>
</dbReference>
<keyword evidence="6" id="KW-0547">Nucleotide-binding</keyword>
<feature type="domain" description="PAC" evidence="17">
    <location>
        <begin position="212"/>
        <end position="265"/>
    </location>
</feature>
<gene>
    <name evidence="18" type="primary">luxQ_7</name>
    <name evidence="18" type="ORF">Pan216_53210</name>
</gene>
<name>A0A518BBR6_9BACT</name>
<dbReference type="SMART" id="SM00388">
    <property type="entry name" value="HisKA"/>
    <property type="match status" value="1"/>
</dbReference>
<dbReference type="FunFam" id="3.30.565.10:FF:000010">
    <property type="entry name" value="Sensor histidine kinase RcsC"/>
    <property type="match status" value="1"/>
</dbReference>
<keyword evidence="11" id="KW-0131">Cell cycle</keyword>
<dbReference type="SUPFAM" id="SSF55874">
    <property type="entry name" value="ATPase domain of HSP90 chaperone/DNA topoisomerase II/histidine kinase"/>
    <property type="match status" value="1"/>
</dbReference>
<evidence type="ECO:0000256" key="9">
    <source>
        <dbReference type="ARBA" id="ARBA00023012"/>
    </source>
</evidence>
<keyword evidence="10" id="KW-0472">Membrane</keyword>
<dbReference type="SMART" id="SM00448">
    <property type="entry name" value="REC"/>
    <property type="match status" value="1"/>
</dbReference>
<dbReference type="Gene3D" id="1.10.287.130">
    <property type="match status" value="1"/>
</dbReference>
<feature type="domain" description="PAC" evidence="17">
    <location>
        <begin position="461"/>
        <end position="514"/>
    </location>
</feature>
<dbReference type="PANTHER" id="PTHR45339:SF1">
    <property type="entry name" value="HYBRID SIGNAL TRANSDUCTION HISTIDINE KINASE J"/>
    <property type="match status" value="1"/>
</dbReference>
<dbReference type="Pfam" id="PF02518">
    <property type="entry name" value="HATPase_c"/>
    <property type="match status" value="1"/>
</dbReference>
<evidence type="ECO:0000256" key="6">
    <source>
        <dbReference type="ARBA" id="ARBA00022741"/>
    </source>
</evidence>
<dbReference type="CDD" id="cd17546">
    <property type="entry name" value="REC_hyHK_CKI1_RcsC-like"/>
    <property type="match status" value="1"/>
</dbReference>
<keyword evidence="7 18" id="KW-0418">Kinase</keyword>
<feature type="domain" description="Histidine kinase" evidence="14">
    <location>
        <begin position="532"/>
        <end position="753"/>
    </location>
</feature>
<dbReference type="NCBIfam" id="TIGR00229">
    <property type="entry name" value="sensory_box"/>
    <property type="match status" value="4"/>
</dbReference>
<accession>A0A518BBR6</accession>
<evidence type="ECO:0000256" key="7">
    <source>
        <dbReference type="ARBA" id="ARBA00022777"/>
    </source>
</evidence>
<evidence type="ECO:0000256" key="2">
    <source>
        <dbReference type="ARBA" id="ARBA00004370"/>
    </source>
</evidence>
<dbReference type="InterPro" id="IPR036890">
    <property type="entry name" value="HATPase_C_sf"/>
</dbReference>
<dbReference type="PANTHER" id="PTHR45339">
    <property type="entry name" value="HYBRID SIGNAL TRANSDUCTION HISTIDINE KINASE J"/>
    <property type="match status" value="1"/>
</dbReference>
<dbReference type="AlphaFoldDB" id="A0A518BBR6"/>
<dbReference type="InterPro" id="IPR036097">
    <property type="entry name" value="HisK_dim/P_sf"/>
</dbReference>
<dbReference type="Gene3D" id="3.30.565.10">
    <property type="entry name" value="Histidine kinase-like ATPase, C-terminal domain"/>
    <property type="match status" value="1"/>
</dbReference>
<dbReference type="GO" id="GO:0016020">
    <property type="term" value="C:membrane"/>
    <property type="evidence" value="ECO:0007669"/>
    <property type="project" value="UniProtKB-SubCell"/>
</dbReference>
<dbReference type="GO" id="GO:0000155">
    <property type="term" value="F:phosphorelay sensor kinase activity"/>
    <property type="evidence" value="ECO:0007669"/>
    <property type="project" value="InterPro"/>
</dbReference>
<dbReference type="InterPro" id="IPR003594">
    <property type="entry name" value="HATPase_dom"/>
</dbReference>
<evidence type="ECO:0000256" key="4">
    <source>
        <dbReference type="ARBA" id="ARBA00022553"/>
    </source>
</evidence>
<dbReference type="Pfam" id="PF00072">
    <property type="entry name" value="Response_reg"/>
    <property type="match status" value="1"/>
</dbReference>
<dbReference type="Gene3D" id="3.30.450.20">
    <property type="entry name" value="PAS domain"/>
    <property type="match status" value="4"/>
</dbReference>
<keyword evidence="19" id="KW-1185">Reference proteome</keyword>
<dbReference type="InterPro" id="IPR005467">
    <property type="entry name" value="His_kinase_dom"/>
</dbReference>
<comment type="catalytic activity">
    <reaction evidence="1">
        <text>ATP + protein L-histidine = ADP + protein N-phospho-L-histidine.</text>
        <dbReference type="EC" id="2.7.13.3"/>
    </reaction>
</comment>
<dbReference type="GO" id="GO:0005524">
    <property type="term" value="F:ATP binding"/>
    <property type="evidence" value="ECO:0007669"/>
    <property type="project" value="UniProtKB-KW"/>
</dbReference>
<evidence type="ECO:0000256" key="10">
    <source>
        <dbReference type="ARBA" id="ARBA00023136"/>
    </source>
</evidence>
<evidence type="ECO:0000256" key="3">
    <source>
        <dbReference type="ARBA" id="ARBA00012438"/>
    </source>
</evidence>
<proteinExistence type="predicted"/>
<feature type="domain" description="PAS" evidence="16">
    <location>
        <begin position="385"/>
        <end position="457"/>
    </location>
</feature>
<dbReference type="InterPro" id="IPR003661">
    <property type="entry name" value="HisK_dim/P_dom"/>
</dbReference>
<feature type="domain" description="Response regulatory" evidence="15">
    <location>
        <begin position="785"/>
        <end position="904"/>
    </location>
</feature>
<dbReference type="EC" id="2.7.13.3" evidence="3"/>
<dbReference type="CDD" id="cd00130">
    <property type="entry name" value="PAS"/>
    <property type="match status" value="4"/>
</dbReference>
<keyword evidence="13" id="KW-0175">Coiled coil</keyword>
<dbReference type="KEGG" id="knv:Pan216_53210"/>
<evidence type="ECO:0000256" key="12">
    <source>
        <dbReference type="PROSITE-ProRule" id="PRU00169"/>
    </source>
</evidence>
<evidence type="ECO:0000313" key="18">
    <source>
        <dbReference type="EMBL" id="QDU64431.1"/>
    </source>
</evidence>
<dbReference type="CDD" id="cd16922">
    <property type="entry name" value="HATPase_EvgS-ArcB-TorS-like"/>
    <property type="match status" value="1"/>
</dbReference>
<dbReference type="SMART" id="SM00086">
    <property type="entry name" value="PAC"/>
    <property type="match status" value="4"/>
</dbReference>
<organism evidence="18 19">
    <name type="scientific">Kolteria novifilia</name>
    <dbReference type="NCBI Taxonomy" id="2527975"/>
    <lineage>
        <taxon>Bacteria</taxon>
        <taxon>Pseudomonadati</taxon>
        <taxon>Planctomycetota</taxon>
        <taxon>Planctomycetia</taxon>
        <taxon>Kolteriales</taxon>
        <taxon>Kolteriaceae</taxon>
        <taxon>Kolteria</taxon>
    </lineage>
</organism>
<dbReference type="InterPro" id="IPR001610">
    <property type="entry name" value="PAC"/>
</dbReference>
<keyword evidence="4 12" id="KW-0597">Phosphoprotein</keyword>
<feature type="domain" description="PAS" evidence="16">
    <location>
        <begin position="262"/>
        <end position="306"/>
    </location>
</feature>